<proteinExistence type="predicted"/>
<name>A0A1M7IIF6_9BACI</name>
<sequence>MRVDILIDFQWEIFIVIEIISFISLLLFGVFRYFFGNKSISTLFISTFLLLVVVEALLGIAIYQYTGEFSTFQMVLLIFVVYACTFGIVDFKKLDRWMRRKIGGWRGVDLLTAKDYKIIEQNQDPKYVAKVNRNSAMIHLVVFVIAQGIFWMMGLDTWDEAMYYLTDFSWFETGNYQDSPYPNETLYSIGTLWAVIFAIDFLYSWSYTIFPSSK</sequence>
<feature type="transmembrane region" description="Helical" evidence="1">
    <location>
        <begin position="13"/>
        <end position="35"/>
    </location>
</feature>
<feature type="transmembrane region" description="Helical" evidence="1">
    <location>
        <begin position="136"/>
        <end position="154"/>
    </location>
</feature>
<feature type="transmembrane region" description="Helical" evidence="1">
    <location>
        <begin position="42"/>
        <end position="65"/>
    </location>
</feature>
<reference evidence="2 3" key="1">
    <citation type="submission" date="2016-11" db="EMBL/GenBank/DDBJ databases">
        <authorList>
            <person name="Jaros S."/>
            <person name="Januszkiewicz K."/>
            <person name="Wedrychowicz H."/>
        </authorList>
    </citation>
    <scope>NUCLEOTIDE SEQUENCE [LARGE SCALE GENOMIC DNA]</scope>
    <source>
        <strain evidence="2 3">CGMCC 1.10681</strain>
    </source>
</reference>
<evidence type="ECO:0000256" key="1">
    <source>
        <dbReference type="SAM" id="Phobius"/>
    </source>
</evidence>
<organism evidence="2 3">
    <name type="scientific">Gracilibacillus kekensis</name>
    <dbReference type="NCBI Taxonomy" id="1027249"/>
    <lineage>
        <taxon>Bacteria</taxon>
        <taxon>Bacillati</taxon>
        <taxon>Bacillota</taxon>
        <taxon>Bacilli</taxon>
        <taxon>Bacillales</taxon>
        <taxon>Bacillaceae</taxon>
        <taxon>Gracilibacillus</taxon>
    </lineage>
</organism>
<dbReference type="Proteomes" id="UP000184184">
    <property type="component" value="Unassembled WGS sequence"/>
</dbReference>
<keyword evidence="1" id="KW-1133">Transmembrane helix</keyword>
<accession>A0A1M7IIF6</accession>
<feature type="transmembrane region" description="Helical" evidence="1">
    <location>
        <begin position="71"/>
        <end position="91"/>
    </location>
</feature>
<protein>
    <recommendedName>
        <fullName evidence="4">Integral membrane protein</fullName>
    </recommendedName>
</protein>
<feature type="transmembrane region" description="Helical" evidence="1">
    <location>
        <begin position="186"/>
        <end position="210"/>
    </location>
</feature>
<dbReference type="EMBL" id="FRCZ01000001">
    <property type="protein sequence ID" value="SHM40217.1"/>
    <property type="molecule type" value="Genomic_DNA"/>
</dbReference>
<keyword evidence="3" id="KW-1185">Reference proteome</keyword>
<gene>
    <name evidence="2" type="ORF">SAMN05216179_0056</name>
</gene>
<keyword evidence="1" id="KW-0812">Transmembrane</keyword>
<dbReference type="AlphaFoldDB" id="A0A1M7IIF6"/>
<evidence type="ECO:0000313" key="2">
    <source>
        <dbReference type="EMBL" id="SHM40217.1"/>
    </source>
</evidence>
<keyword evidence="1" id="KW-0472">Membrane</keyword>
<evidence type="ECO:0008006" key="4">
    <source>
        <dbReference type="Google" id="ProtNLM"/>
    </source>
</evidence>
<evidence type="ECO:0000313" key="3">
    <source>
        <dbReference type="Proteomes" id="UP000184184"/>
    </source>
</evidence>